<dbReference type="PROSITE" id="PS50089">
    <property type="entry name" value="ZF_RING_2"/>
    <property type="match status" value="1"/>
</dbReference>
<dbReference type="SUPFAM" id="SSF57850">
    <property type="entry name" value="RING/U-box"/>
    <property type="match status" value="1"/>
</dbReference>
<dbReference type="InterPro" id="IPR013083">
    <property type="entry name" value="Znf_RING/FYVE/PHD"/>
</dbReference>
<keyword evidence="5" id="KW-1185">Reference proteome</keyword>
<keyword evidence="1" id="KW-0862">Zinc</keyword>
<feature type="region of interest" description="Disordered" evidence="2">
    <location>
        <begin position="110"/>
        <end position="179"/>
    </location>
</feature>
<gene>
    <name evidence="4" type="ORF">C2G38_2046668</name>
</gene>
<evidence type="ECO:0000256" key="2">
    <source>
        <dbReference type="SAM" id="MobiDB-lite"/>
    </source>
</evidence>
<evidence type="ECO:0000313" key="4">
    <source>
        <dbReference type="EMBL" id="RIB06596.1"/>
    </source>
</evidence>
<keyword evidence="1" id="KW-0863">Zinc-finger</keyword>
<evidence type="ECO:0000256" key="1">
    <source>
        <dbReference type="PROSITE-ProRule" id="PRU00175"/>
    </source>
</evidence>
<evidence type="ECO:0000259" key="3">
    <source>
        <dbReference type="PROSITE" id="PS50089"/>
    </source>
</evidence>
<evidence type="ECO:0000313" key="5">
    <source>
        <dbReference type="Proteomes" id="UP000266673"/>
    </source>
</evidence>
<reference evidence="4 5" key="1">
    <citation type="submission" date="2018-06" db="EMBL/GenBank/DDBJ databases">
        <title>Comparative genomics reveals the genomic features of Rhizophagus irregularis, R. cerebriforme, R. diaphanum and Gigaspora rosea, and their symbiotic lifestyle signature.</title>
        <authorList>
            <person name="Morin E."/>
            <person name="San Clemente H."/>
            <person name="Chen E.C.H."/>
            <person name="De La Providencia I."/>
            <person name="Hainaut M."/>
            <person name="Kuo A."/>
            <person name="Kohler A."/>
            <person name="Murat C."/>
            <person name="Tang N."/>
            <person name="Roy S."/>
            <person name="Loubradou J."/>
            <person name="Henrissat B."/>
            <person name="Grigoriev I.V."/>
            <person name="Corradi N."/>
            <person name="Roux C."/>
            <person name="Martin F.M."/>
        </authorList>
    </citation>
    <scope>NUCLEOTIDE SEQUENCE [LARGE SCALE GENOMIC DNA]</scope>
    <source>
        <strain evidence="4 5">DAOM 194757</strain>
    </source>
</reference>
<proteinExistence type="predicted"/>
<feature type="compositionally biased region" description="Basic and acidic residues" evidence="2">
    <location>
        <begin position="153"/>
        <end position="179"/>
    </location>
</feature>
<dbReference type="GO" id="GO:0008270">
    <property type="term" value="F:zinc ion binding"/>
    <property type="evidence" value="ECO:0007669"/>
    <property type="project" value="UniProtKB-KW"/>
</dbReference>
<dbReference type="Proteomes" id="UP000266673">
    <property type="component" value="Unassembled WGS sequence"/>
</dbReference>
<dbReference type="Gene3D" id="3.30.40.10">
    <property type="entry name" value="Zinc/RING finger domain, C3HC4 (zinc finger)"/>
    <property type="match status" value="1"/>
</dbReference>
<dbReference type="AlphaFoldDB" id="A0A397UHJ2"/>
<feature type="compositionally biased region" description="Polar residues" evidence="2">
    <location>
        <begin position="110"/>
        <end position="125"/>
    </location>
</feature>
<keyword evidence="1" id="KW-0479">Metal-binding</keyword>
<accession>A0A397UHJ2</accession>
<organism evidence="4 5">
    <name type="scientific">Gigaspora rosea</name>
    <dbReference type="NCBI Taxonomy" id="44941"/>
    <lineage>
        <taxon>Eukaryota</taxon>
        <taxon>Fungi</taxon>
        <taxon>Fungi incertae sedis</taxon>
        <taxon>Mucoromycota</taxon>
        <taxon>Glomeromycotina</taxon>
        <taxon>Glomeromycetes</taxon>
        <taxon>Diversisporales</taxon>
        <taxon>Gigasporaceae</taxon>
        <taxon>Gigaspora</taxon>
    </lineage>
</organism>
<feature type="domain" description="RING-type" evidence="3">
    <location>
        <begin position="33"/>
        <end position="75"/>
    </location>
</feature>
<dbReference type="CDD" id="cd16448">
    <property type="entry name" value="RING-H2"/>
    <property type="match status" value="1"/>
</dbReference>
<dbReference type="OrthoDB" id="2429304at2759"/>
<name>A0A397UHJ2_9GLOM</name>
<protein>
    <recommendedName>
        <fullName evidence="3">RING-type domain-containing protein</fullName>
    </recommendedName>
</protein>
<dbReference type="InterPro" id="IPR001841">
    <property type="entry name" value="Znf_RING"/>
</dbReference>
<comment type="caution">
    <text evidence="4">The sequence shown here is derived from an EMBL/GenBank/DDBJ whole genome shotgun (WGS) entry which is preliminary data.</text>
</comment>
<dbReference type="EMBL" id="QKWP01001788">
    <property type="protein sequence ID" value="RIB06596.1"/>
    <property type="molecule type" value="Genomic_DNA"/>
</dbReference>
<sequence length="254" mass="28648">MAFSNLKSLAYNILKITGESIVQNIEIPEIPKCSICTKDILSIAYKAFTTLECGHVFHRVCIEKKIMHTTPSICPSPNCGKSVDVVDEGSRRDSTSSQISGTSTLVDEFNTNLGFNSPRTSSQGQAMDVDENEETEHRHEPTEDQVEESSDSTSKKRANEATDKSTEKPSDKKAKKVTKAEDSIVLKRLIRELSFDTTRISEIREKKGLHRESAQEVEGSKKFFDLYLKISKAEEQNKNAHHDVIRSYYNLERN</sequence>